<dbReference type="InterPro" id="IPR019262">
    <property type="entry name" value="DUF2272"/>
</dbReference>
<name>A0A2K8UGE4_9GAMM</name>
<dbReference type="RefSeq" id="WP_100922298.1">
    <property type="nucleotide sequence ID" value="NZ_CP020370.1"/>
</dbReference>
<feature type="domain" description="DUF2272" evidence="1">
    <location>
        <begin position="105"/>
        <end position="256"/>
    </location>
</feature>
<reference evidence="2 3" key="1">
    <citation type="submission" date="2017-03" db="EMBL/GenBank/DDBJ databases">
        <title>Complete genome sequence of Candidatus 'Thiodictyon syntrophicum' sp. nov. strain Cad16T, a photolithoautotroph purple sulfur bacterium isolated from an alpine meromictic lake.</title>
        <authorList>
            <person name="Luedin S.M."/>
            <person name="Pothier J.F."/>
            <person name="Danza F."/>
            <person name="Storelli N."/>
            <person name="Wittwer M."/>
            <person name="Tonolla M."/>
        </authorList>
    </citation>
    <scope>NUCLEOTIDE SEQUENCE [LARGE SCALE GENOMIC DNA]</scope>
    <source>
        <strain evidence="2 3">Cad16T</strain>
    </source>
</reference>
<accession>A0A2K8UGE4</accession>
<gene>
    <name evidence="2" type="ORF">THSYN_04570</name>
</gene>
<evidence type="ECO:0000313" key="3">
    <source>
        <dbReference type="Proteomes" id="UP000232638"/>
    </source>
</evidence>
<dbReference type="AlphaFoldDB" id="A0A2K8UGE4"/>
<evidence type="ECO:0000259" key="1">
    <source>
        <dbReference type="Pfam" id="PF10030"/>
    </source>
</evidence>
<dbReference type="KEGG" id="tsy:THSYN_04570"/>
<protein>
    <recommendedName>
        <fullName evidence="1">DUF2272 domain-containing protein</fullName>
    </recommendedName>
</protein>
<dbReference type="Proteomes" id="UP000232638">
    <property type="component" value="Chromosome"/>
</dbReference>
<organism evidence="2 3">
    <name type="scientific">Candidatus Thiodictyon syntrophicum</name>
    <dbReference type="NCBI Taxonomy" id="1166950"/>
    <lineage>
        <taxon>Bacteria</taxon>
        <taxon>Pseudomonadati</taxon>
        <taxon>Pseudomonadota</taxon>
        <taxon>Gammaproteobacteria</taxon>
        <taxon>Chromatiales</taxon>
        <taxon>Chromatiaceae</taxon>
        <taxon>Thiodictyon</taxon>
    </lineage>
</organism>
<evidence type="ECO:0000313" key="2">
    <source>
        <dbReference type="EMBL" id="AUB84646.1"/>
    </source>
</evidence>
<proteinExistence type="predicted"/>
<keyword evidence="3" id="KW-1185">Reference proteome</keyword>
<dbReference type="EMBL" id="CP020370">
    <property type="protein sequence ID" value="AUB84646.1"/>
    <property type="molecule type" value="Genomic_DNA"/>
</dbReference>
<dbReference type="Pfam" id="PF10030">
    <property type="entry name" value="DUF2272"/>
    <property type="match status" value="1"/>
</dbReference>
<sequence>MSIDSITPAWSRLVLILALGLGLSACTTTGDKPAAGGATWGGRPIGAPPAPNPGLKRAILKRALGEWEYFGRQTVVFRGSEESIPHVGSWEDDNATYSDRVGMYWRAAGKAGLNGMDCREPWSAAFISYVLQGAGVPGYQFRPATAHSVYLANLIDESYVPGRWFVPRRVRDYSPNPGDLICAPRGASRPASFDGYLTPRSLQGANTHCDLVVAKSGRTLESVGGNVRNSVSRTTLELDGQGHLQQVPRRPWFLIMENRL</sequence>
<dbReference type="OrthoDB" id="8836344at2"/>